<dbReference type="AlphaFoldDB" id="A0AA36C822"/>
<evidence type="ECO:0000313" key="2">
    <source>
        <dbReference type="Proteomes" id="UP001177023"/>
    </source>
</evidence>
<dbReference type="Proteomes" id="UP001177023">
    <property type="component" value="Unassembled WGS sequence"/>
</dbReference>
<organism evidence="1 2">
    <name type="scientific">Mesorhabditis spiculigera</name>
    <dbReference type="NCBI Taxonomy" id="96644"/>
    <lineage>
        <taxon>Eukaryota</taxon>
        <taxon>Metazoa</taxon>
        <taxon>Ecdysozoa</taxon>
        <taxon>Nematoda</taxon>
        <taxon>Chromadorea</taxon>
        <taxon>Rhabditida</taxon>
        <taxon>Rhabditina</taxon>
        <taxon>Rhabditomorpha</taxon>
        <taxon>Rhabditoidea</taxon>
        <taxon>Rhabditidae</taxon>
        <taxon>Mesorhabditinae</taxon>
        <taxon>Mesorhabditis</taxon>
    </lineage>
</organism>
<comment type="caution">
    <text evidence="1">The sequence shown here is derived from an EMBL/GenBank/DDBJ whole genome shotgun (WGS) entry which is preliminary data.</text>
</comment>
<dbReference type="EMBL" id="CATQJA010000793">
    <property type="protein sequence ID" value="CAJ0564076.1"/>
    <property type="molecule type" value="Genomic_DNA"/>
</dbReference>
<reference evidence="1" key="1">
    <citation type="submission" date="2023-06" db="EMBL/GenBank/DDBJ databases">
        <authorList>
            <person name="Delattre M."/>
        </authorList>
    </citation>
    <scope>NUCLEOTIDE SEQUENCE</scope>
    <source>
        <strain evidence="1">AF72</strain>
    </source>
</reference>
<proteinExistence type="predicted"/>
<sequence length="87" mass="9609">MTRYFLARITSSKNWSSRRAGLKKKLGGVEWAEYLMLLILLLCLAAVAVEAQGDDDICAICTRSGSECIEPDAVLEIAYTILSYGYV</sequence>
<accession>A0AA36C822</accession>
<protein>
    <submittedName>
        <fullName evidence="1">Uncharacterized protein</fullName>
    </submittedName>
</protein>
<gene>
    <name evidence="1" type="ORF">MSPICULIGERA_LOCUS2772</name>
</gene>
<keyword evidence="2" id="KW-1185">Reference proteome</keyword>
<name>A0AA36C822_9BILA</name>
<feature type="non-terminal residue" evidence="1">
    <location>
        <position position="1"/>
    </location>
</feature>
<evidence type="ECO:0000313" key="1">
    <source>
        <dbReference type="EMBL" id="CAJ0564076.1"/>
    </source>
</evidence>